<dbReference type="OrthoDB" id="10484756at2759"/>
<evidence type="ECO:0000313" key="3">
    <source>
        <dbReference type="EMBL" id="EIE20121.1"/>
    </source>
</evidence>
<reference evidence="3 4" key="1">
    <citation type="journal article" date="2012" name="Genome Biol.">
        <title>The genome of the polar eukaryotic microalga coccomyxa subellipsoidea reveals traits of cold adaptation.</title>
        <authorList>
            <person name="Blanc G."/>
            <person name="Agarkova I."/>
            <person name="Grimwood J."/>
            <person name="Kuo A."/>
            <person name="Brueggeman A."/>
            <person name="Dunigan D."/>
            <person name="Gurnon J."/>
            <person name="Ladunga I."/>
            <person name="Lindquist E."/>
            <person name="Lucas S."/>
            <person name="Pangilinan J."/>
            <person name="Proschold T."/>
            <person name="Salamov A."/>
            <person name="Schmutz J."/>
            <person name="Weeks D."/>
            <person name="Yamada T."/>
            <person name="Claverie J.M."/>
            <person name="Grigoriev I."/>
            <person name="Van Etten J."/>
            <person name="Lomsadze A."/>
            <person name="Borodovsky M."/>
        </authorList>
    </citation>
    <scope>NUCLEOTIDE SEQUENCE [LARGE SCALE GENOMIC DNA]</scope>
    <source>
        <strain evidence="3 4">C-169</strain>
    </source>
</reference>
<organism evidence="3 4">
    <name type="scientific">Coccomyxa subellipsoidea (strain C-169)</name>
    <name type="common">Green microalga</name>
    <dbReference type="NCBI Taxonomy" id="574566"/>
    <lineage>
        <taxon>Eukaryota</taxon>
        <taxon>Viridiplantae</taxon>
        <taxon>Chlorophyta</taxon>
        <taxon>core chlorophytes</taxon>
        <taxon>Trebouxiophyceae</taxon>
        <taxon>Trebouxiophyceae incertae sedis</taxon>
        <taxon>Coccomyxaceae</taxon>
        <taxon>Coccomyxa</taxon>
        <taxon>Coccomyxa subellipsoidea</taxon>
    </lineage>
</organism>
<dbReference type="AlphaFoldDB" id="I0YP02"/>
<feature type="compositionally biased region" description="Basic residues" evidence="1">
    <location>
        <begin position="475"/>
        <end position="495"/>
    </location>
</feature>
<keyword evidence="2" id="KW-0732">Signal</keyword>
<dbReference type="GeneID" id="17038097"/>
<evidence type="ECO:0000313" key="4">
    <source>
        <dbReference type="Proteomes" id="UP000007264"/>
    </source>
</evidence>
<feature type="chain" id="PRO_5003636358" evidence="2">
    <location>
        <begin position="25"/>
        <end position="654"/>
    </location>
</feature>
<dbReference type="EMBL" id="AGSI01000016">
    <property type="protein sequence ID" value="EIE20121.1"/>
    <property type="molecule type" value="Genomic_DNA"/>
</dbReference>
<evidence type="ECO:0000256" key="2">
    <source>
        <dbReference type="SAM" id="SignalP"/>
    </source>
</evidence>
<dbReference type="Proteomes" id="UP000007264">
    <property type="component" value="Unassembled WGS sequence"/>
</dbReference>
<feature type="signal peptide" evidence="2">
    <location>
        <begin position="1"/>
        <end position="24"/>
    </location>
</feature>
<protein>
    <submittedName>
        <fullName evidence="3">Uncharacterized protein</fullName>
    </submittedName>
</protein>
<feature type="region of interest" description="Disordered" evidence="1">
    <location>
        <begin position="378"/>
        <end position="411"/>
    </location>
</feature>
<comment type="caution">
    <text evidence="3">The sequence shown here is derived from an EMBL/GenBank/DDBJ whole genome shotgun (WGS) entry which is preliminary data.</text>
</comment>
<feature type="compositionally biased region" description="Polar residues" evidence="1">
    <location>
        <begin position="385"/>
        <end position="403"/>
    </location>
</feature>
<accession>I0YP02</accession>
<feature type="compositionally biased region" description="Low complexity" evidence="1">
    <location>
        <begin position="614"/>
        <end position="627"/>
    </location>
</feature>
<feature type="compositionally biased region" description="Low complexity" evidence="1">
    <location>
        <begin position="509"/>
        <end position="552"/>
    </location>
</feature>
<sequence>MAFSKASLALLLLVFVSNCQRNEAQLLANIKSFLGNVPTFGSKDVPKFSTDGQRVYVSVPAPSNVNFGTVDPQTGTWAYTDKSLGAGVEVGPNGASILSRNPTQGVDDFSQAARIGPDGVVLGPDKASAEVNRAADQALGNFGVKNLKINPDGIMINDGNRLNSSVTVNNQGIQLQGNPTGGGESHLFIKPNLRVGNDQIAGAAAPAKQPSNVQISVGDGKSTATEQLQGYTNYQLDPNKGTYSQVGGNTAPPFMGLDPNGKPYTSFARAPAPGPAAARVAASAAAATQQGLLPQNAAQGAGAAPVYAPVQNQAPAPRVQLVTDKPLPRQYQYGGDLVRGTPQSANAYVQQACLAPWIIIQDLGFLLRNIMDPKVVNRDPAGPTPANNLQPQQTSNAQWQAGSNDAPVAAPAQAAAAWGDVSSDVSGSNGDVMSFQQLGMMAPAVQPEADAGSLGYAEGPMSAEQLASLDINSFKKKKKKHHPSTTPHKHSKAPSKHAELAPSGPVNPAAQTSAQQPAQTSAQQPAQSGSGQQITMTQATPSSANPAAAATKARNQAPAAAIAASFAAPTPQETAAIASRLKEVLGGSEADTVGAGGDSSFQSSGSNSSGGGPAAATPAGDGAPAAAAAVQRASDAVKQLQQSTANLGRRLLRA</sequence>
<feature type="compositionally biased region" description="Low complexity" evidence="1">
    <location>
        <begin position="598"/>
        <end position="607"/>
    </location>
</feature>
<feature type="region of interest" description="Disordered" evidence="1">
    <location>
        <begin position="475"/>
        <end position="552"/>
    </location>
</feature>
<gene>
    <name evidence="3" type="ORF">COCSUDRAFT_48615</name>
</gene>
<dbReference type="KEGG" id="csl:COCSUDRAFT_48615"/>
<feature type="region of interest" description="Disordered" evidence="1">
    <location>
        <begin position="589"/>
        <end position="627"/>
    </location>
</feature>
<proteinExistence type="predicted"/>
<name>I0YP02_COCSC</name>
<dbReference type="RefSeq" id="XP_005644665.1">
    <property type="nucleotide sequence ID" value="XM_005644608.1"/>
</dbReference>
<keyword evidence="4" id="KW-1185">Reference proteome</keyword>
<evidence type="ECO:0000256" key="1">
    <source>
        <dbReference type="SAM" id="MobiDB-lite"/>
    </source>
</evidence>